<reference evidence="2 3" key="1">
    <citation type="journal article" date="2023" name="Arcadia Sci">
        <title>De novo assembly of a long-read Amblyomma americanum tick genome.</title>
        <authorList>
            <person name="Chou S."/>
            <person name="Poskanzer K.E."/>
            <person name="Rollins M."/>
            <person name="Thuy-Boun P.S."/>
        </authorList>
    </citation>
    <scope>NUCLEOTIDE SEQUENCE [LARGE SCALE GENOMIC DNA]</scope>
    <source>
        <strain evidence="2">F_SG_1</strain>
        <tissue evidence="2">Salivary glands</tissue>
    </source>
</reference>
<evidence type="ECO:0000313" key="2">
    <source>
        <dbReference type="EMBL" id="KAK8756307.1"/>
    </source>
</evidence>
<dbReference type="Pfam" id="PF02098">
    <property type="entry name" value="His_binding"/>
    <property type="match status" value="1"/>
</dbReference>
<keyword evidence="1" id="KW-0732">Signal</keyword>
<sequence length="190" mass="21245">MTAMPTNEKLLLLLISGGVFVLGKLKTPGGPLKLHQDPTDSFSVMEQFKNVVAISDADNETIFECLSATRTNIDPETHTATYNFLFSASGHYFHRVTLPFRISRGEVPGTVTFTVAEDLMPLEGQVYYTDFENCVVVAAEFYDQDRCILWTRREVKDAVPQDCIDHFVDTCGVIVPQHSRDLCPDGEGDY</sequence>
<evidence type="ECO:0000313" key="3">
    <source>
        <dbReference type="Proteomes" id="UP001321473"/>
    </source>
</evidence>
<evidence type="ECO:0000256" key="1">
    <source>
        <dbReference type="SAM" id="SignalP"/>
    </source>
</evidence>
<dbReference type="EMBL" id="JARKHS020036345">
    <property type="protein sequence ID" value="KAK8756307.1"/>
    <property type="molecule type" value="Genomic_DNA"/>
</dbReference>
<protein>
    <recommendedName>
        <fullName evidence="4">Lipocalin-5 1</fullName>
    </recommendedName>
</protein>
<dbReference type="GO" id="GO:0030682">
    <property type="term" value="P:symbiont-mediated perturbation of host defenses"/>
    <property type="evidence" value="ECO:0007669"/>
    <property type="project" value="InterPro"/>
</dbReference>
<evidence type="ECO:0008006" key="4">
    <source>
        <dbReference type="Google" id="ProtNLM"/>
    </source>
</evidence>
<accession>A0AAQ4D1G7</accession>
<dbReference type="InterPro" id="IPR002970">
    <property type="entry name" value="Tick_his-bd"/>
</dbReference>
<dbReference type="GO" id="GO:0043176">
    <property type="term" value="F:amine binding"/>
    <property type="evidence" value="ECO:0007669"/>
    <property type="project" value="InterPro"/>
</dbReference>
<name>A0AAQ4D1G7_AMBAM</name>
<gene>
    <name evidence="2" type="ORF">V5799_001011</name>
</gene>
<keyword evidence="3" id="KW-1185">Reference proteome</keyword>
<dbReference type="Proteomes" id="UP001321473">
    <property type="component" value="Unassembled WGS sequence"/>
</dbReference>
<dbReference type="Gene3D" id="2.40.128.20">
    <property type="match status" value="1"/>
</dbReference>
<dbReference type="AlphaFoldDB" id="A0AAQ4D1G7"/>
<comment type="caution">
    <text evidence="2">The sequence shown here is derived from an EMBL/GenBank/DDBJ whole genome shotgun (WGS) entry which is preliminary data.</text>
</comment>
<organism evidence="2 3">
    <name type="scientific">Amblyomma americanum</name>
    <name type="common">Lone star tick</name>
    <dbReference type="NCBI Taxonomy" id="6943"/>
    <lineage>
        <taxon>Eukaryota</taxon>
        <taxon>Metazoa</taxon>
        <taxon>Ecdysozoa</taxon>
        <taxon>Arthropoda</taxon>
        <taxon>Chelicerata</taxon>
        <taxon>Arachnida</taxon>
        <taxon>Acari</taxon>
        <taxon>Parasitiformes</taxon>
        <taxon>Ixodida</taxon>
        <taxon>Ixodoidea</taxon>
        <taxon>Ixodidae</taxon>
        <taxon>Amblyomminae</taxon>
        <taxon>Amblyomma</taxon>
    </lineage>
</organism>
<proteinExistence type="predicted"/>
<dbReference type="SUPFAM" id="SSF50814">
    <property type="entry name" value="Lipocalins"/>
    <property type="match status" value="1"/>
</dbReference>
<feature type="chain" id="PRO_5042914706" description="Lipocalin-5 1" evidence="1">
    <location>
        <begin position="24"/>
        <end position="190"/>
    </location>
</feature>
<dbReference type="InterPro" id="IPR012674">
    <property type="entry name" value="Calycin"/>
</dbReference>
<feature type="signal peptide" evidence="1">
    <location>
        <begin position="1"/>
        <end position="23"/>
    </location>
</feature>